<sequence length="1393" mass="145972">MELDTETIETDASPKRPNRLLRAIAWALAGLVAVVGVAIWSVDTGPGHRLIVDRIAALKIKTGLRIRIGRIEGSIWNHAVLRDVRLYDLRGQFFEAPAIRLDWHPLGWLANRLDIDTLSSDLVTLDRLPKLRSTKQGPILPGFDIRIGKLEIAHLRLGKAVAGTAAEARVAARAEIHGRRAMIWVQTASNKRDRLAIDLDAEPDGDRFRLAAHAEGPAGGVLGGLFGTKLPILASVDGRGTWHRWHGAAHARLDARSIADLALTVKDGDYGLTGRLAPSPFLKGKLQRLTAPAVSVAGHARLADRQLTGDLALSAPALRLATRGRLDLAESAFRAFALDVELRQPSALFPNMTGREVRLHTVLDGDFREPAFRYALTSPHIAFDQTGFDRISAVGSGRFGKVPVLVPITLSAARVTGIGDVAGGILANLKVKGTLAVDAKTVTGAGLLLSSDKLNGKLGLRLDLASGAYDVALTGGLRRYLIPGLGIVDVDSVLSVVPGPGGRGTVVSGRGTADVRRFDNAFLRSLAGGLPHLGAKLIRDPDGTLRFQNLVLTGPAIRITGSGLRRRDGTFKFDGTGRQDSYGTFRIGLDGAIDHPKVDLVLDAPVPALGTTDVRLNLDPVPNGFDFRAAGGSYLGPFTANGVIDTSPNQPTVIDVRALDVSGTRASGRLRSDPNGFSGRLDVAGGGITGALQFAPQGTIQRIDPHLTFAGAKLAAATPIAIGRGQLDGTILLDSAGVGIDGSFAGRGLRRGAVSIARLAEEAHLRGGRGTVAGTIVGSRGKTFDLKFGATLDPGRAAITASGNLDAKPIRLPEPAIITAQGDGWRLASARLDYAGGTARIGGEFGPGRVVLDSTLDRMPLILADIFVPKLGLSGYASGKLSFRREGAAAPTGRMDLTLRGLARAGLVLVSQPIDVGLAAALTPSGIAARAVAISQGKTIGRAQARIAPLPPGGDLSDRILRAPLFAQLRYIGPADILWRLTGVETIDLSGPLTVTADAAGTLADPLIRGSLRTDAGRVESSVTGTVVRSVKATGTFEGSRLLLSAMSGVTPDGGTVTGRGDFDLSGATGVAMNLSLVAKDAQILNRDDIGATVTGPITIRSDGRSGVISGDVVLEKSRYQLGSAAAAQVAQLNVTDLNADDEDFGDALPAAAWQLDLKARARNRVMVRGLGLDSEWRADLTIKGAVNNPVIGGKADLVRGGYQFAGRRFELERGTIRFTGAAPPDPILDITARADIQGLNASIQVSGTGLRPEISFQSVPALPEDELLSRLLFGTSITNLSAPEALQLAAAVASLRSSGTGGGLNLDPINAVRRAVRLDRLRILPADPTTGAKSAVAAGKYLGRRTYVEVVTDGAGYSATSVEFRITRWLSLLSTISTIGRQSANVRVSKDY</sequence>
<feature type="domain" description="Translocation and assembly module TamB C-terminal" evidence="6">
    <location>
        <begin position="1050"/>
        <end position="1391"/>
    </location>
</feature>
<name>A0ABT8YDA3_9SPHN</name>
<evidence type="ECO:0000256" key="3">
    <source>
        <dbReference type="ARBA" id="ARBA00022989"/>
    </source>
</evidence>
<accession>A0ABT8YDA3</accession>
<keyword evidence="4 5" id="KW-0472">Membrane</keyword>
<dbReference type="Pfam" id="PF04357">
    <property type="entry name" value="TamB"/>
    <property type="match status" value="1"/>
</dbReference>
<evidence type="ECO:0000259" key="6">
    <source>
        <dbReference type="Pfam" id="PF04357"/>
    </source>
</evidence>
<dbReference type="PANTHER" id="PTHR36985:SF1">
    <property type="entry name" value="TRANSLOCATION AND ASSEMBLY MODULE SUBUNIT TAMB"/>
    <property type="match status" value="1"/>
</dbReference>
<dbReference type="PANTHER" id="PTHR36985">
    <property type="entry name" value="TRANSLOCATION AND ASSEMBLY MODULE SUBUNIT TAMB"/>
    <property type="match status" value="1"/>
</dbReference>
<keyword evidence="2 5" id="KW-0812">Transmembrane</keyword>
<comment type="caution">
    <text evidence="7">The sequence shown here is derived from an EMBL/GenBank/DDBJ whole genome shotgun (WGS) entry which is preliminary data.</text>
</comment>
<evidence type="ECO:0000313" key="8">
    <source>
        <dbReference type="Proteomes" id="UP001169764"/>
    </source>
</evidence>
<dbReference type="InterPro" id="IPR007452">
    <property type="entry name" value="TamB_C"/>
</dbReference>
<organism evidence="7 8">
    <name type="scientific">Sphingomonas natans</name>
    <dbReference type="NCBI Taxonomy" id="3063330"/>
    <lineage>
        <taxon>Bacteria</taxon>
        <taxon>Pseudomonadati</taxon>
        <taxon>Pseudomonadota</taxon>
        <taxon>Alphaproteobacteria</taxon>
        <taxon>Sphingomonadales</taxon>
        <taxon>Sphingomonadaceae</taxon>
        <taxon>Sphingomonas</taxon>
    </lineage>
</organism>
<reference evidence="7" key="1">
    <citation type="submission" date="2023-07" db="EMBL/GenBank/DDBJ databases">
        <authorList>
            <person name="Kim M."/>
        </authorList>
    </citation>
    <scope>NUCLEOTIDE SEQUENCE</scope>
    <source>
        <strain evidence="7">BIUV-7</strain>
    </source>
</reference>
<dbReference type="RefSeq" id="WP_303545806.1">
    <property type="nucleotide sequence ID" value="NZ_JAUOTP010000010.1"/>
</dbReference>
<keyword evidence="8" id="KW-1185">Reference proteome</keyword>
<evidence type="ECO:0000313" key="7">
    <source>
        <dbReference type="EMBL" id="MDO6416360.1"/>
    </source>
</evidence>
<evidence type="ECO:0000256" key="2">
    <source>
        <dbReference type="ARBA" id="ARBA00022692"/>
    </source>
</evidence>
<dbReference type="EMBL" id="JAUOTP010000010">
    <property type="protein sequence ID" value="MDO6416360.1"/>
    <property type="molecule type" value="Genomic_DNA"/>
</dbReference>
<dbReference type="Proteomes" id="UP001169764">
    <property type="component" value="Unassembled WGS sequence"/>
</dbReference>
<comment type="subcellular location">
    <subcellularLocation>
        <location evidence="1">Membrane</location>
        <topology evidence="1">Single-pass membrane protein</topology>
    </subcellularLocation>
</comment>
<evidence type="ECO:0000256" key="4">
    <source>
        <dbReference type="ARBA" id="ARBA00023136"/>
    </source>
</evidence>
<feature type="transmembrane region" description="Helical" evidence="5">
    <location>
        <begin position="20"/>
        <end position="42"/>
    </location>
</feature>
<evidence type="ECO:0000256" key="5">
    <source>
        <dbReference type="SAM" id="Phobius"/>
    </source>
</evidence>
<keyword evidence="3 5" id="KW-1133">Transmembrane helix</keyword>
<proteinExistence type="predicted"/>
<gene>
    <name evidence="7" type="ORF">Q4F19_18385</name>
</gene>
<protein>
    <submittedName>
        <fullName evidence="7">Translocation/assembly module TamB domain-containing protein</fullName>
    </submittedName>
</protein>
<evidence type="ECO:0000256" key="1">
    <source>
        <dbReference type="ARBA" id="ARBA00004167"/>
    </source>
</evidence>